<dbReference type="FunFam" id="3.40.50.2300:FF:000014">
    <property type="entry name" value="PTS system fructose-like transporter subunit IIB"/>
    <property type="match status" value="1"/>
</dbReference>
<feature type="transmembrane region" description="Helical" evidence="14">
    <location>
        <begin position="218"/>
        <end position="238"/>
    </location>
</feature>
<sequence>MKIVAITSCPTGVAHTYMAANALKKYAASNNVEIKVETQGSDGIGNALTADDIKNADYVLFAADKPVENKDRFIGKKIIEVPVTEAVKNSDNLIKNIISGNIKSYTLEASGDEDLDDLLQTSSRKGIYKHLMAGFSNMLPFIIAGGICIGISFAFGITASNPESPDYNPIAGFFDTIGGGKVGAFSLIIAILSAYIANSVGGKSAFMPGMVAGLLANYYKTGFLGGILAGFVAGYVAILLKKVLKNIPKSISSLKGALLYPLFGLILTCLILWPVFMPIAKLMDLMVQGLNGIGASHKGIIGLIVAGMMATDMGGPINKTAGLFANAAFASGNADFMSAMMAGGMVPPLGIALCTTLFAKYFTETERKAGKTCYFLGACFITEGVIPFAVSDPVRVIVSSVIGAMVSGFLTQYFNIVMMASHGGIFVIPITNKPLLYTGIIILGSVITALVLGFWKKFSAKKN</sequence>
<accession>A0A3B6V9R6</accession>
<dbReference type="CDD" id="cd05569">
    <property type="entry name" value="PTS_IIB_fructose"/>
    <property type="match status" value="1"/>
</dbReference>
<dbReference type="STRING" id="565034.BHWA1_01770"/>
<dbReference type="GO" id="GO:0090563">
    <property type="term" value="F:protein-phosphocysteine-sugar phosphotransferase activity"/>
    <property type="evidence" value="ECO:0007669"/>
    <property type="project" value="TreeGrafter"/>
</dbReference>
<evidence type="ECO:0000256" key="8">
    <source>
        <dbReference type="ARBA" id="ARBA00022679"/>
    </source>
</evidence>
<name>A0A3B6V9R6_BRAHW</name>
<evidence type="ECO:0000256" key="13">
    <source>
        <dbReference type="ARBA" id="ARBA00023136"/>
    </source>
</evidence>
<dbReference type="InterPro" id="IPR003353">
    <property type="entry name" value="PTS_IIB_fruc"/>
</dbReference>
<dbReference type="InterPro" id="IPR013014">
    <property type="entry name" value="PTS_EIIC_2"/>
</dbReference>
<evidence type="ECO:0000256" key="11">
    <source>
        <dbReference type="ARBA" id="ARBA00022777"/>
    </source>
</evidence>
<dbReference type="GO" id="GO:0022877">
    <property type="term" value="F:protein-N(PI)-phosphohistidine-fructose phosphotransferase system transporter activity"/>
    <property type="evidence" value="ECO:0007669"/>
    <property type="project" value="InterPro"/>
</dbReference>
<feature type="transmembrane region" description="Helical" evidence="14">
    <location>
        <begin position="138"/>
        <end position="157"/>
    </location>
</feature>
<feature type="transmembrane region" description="Helical" evidence="14">
    <location>
        <begin position="177"/>
        <end position="197"/>
    </location>
</feature>
<dbReference type="GO" id="GO:0005351">
    <property type="term" value="F:carbohydrate:proton symporter activity"/>
    <property type="evidence" value="ECO:0007669"/>
    <property type="project" value="InterPro"/>
</dbReference>
<dbReference type="EMBL" id="CP001357">
    <property type="protein sequence ID" value="ACN84235.1"/>
    <property type="molecule type" value="Genomic_DNA"/>
</dbReference>
<dbReference type="PROSITE" id="PS51104">
    <property type="entry name" value="PTS_EIIC_TYPE_2"/>
    <property type="match status" value="1"/>
</dbReference>
<dbReference type="KEGG" id="bhy:BHWA1_01770"/>
<feature type="transmembrane region" description="Helical" evidence="14">
    <location>
        <begin position="258"/>
        <end position="279"/>
    </location>
</feature>
<dbReference type="Gene3D" id="3.40.50.2300">
    <property type="match status" value="1"/>
</dbReference>
<feature type="transmembrane region" description="Helical" evidence="14">
    <location>
        <begin position="373"/>
        <end position="390"/>
    </location>
</feature>
<dbReference type="NCBIfam" id="TIGR01427">
    <property type="entry name" value="PTS_IIC_fructo"/>
    <property type="match status" value="1"/>
</dbReference>
<dbReference type="PANTHER" id="PTHR30505:SF0">
    <property type="entry name" value="FRUCTOSE-LIKE PTS SYSTEM EIIBC COMPONENT-RELATED"/>
    <property type="match status" value="1"/>
</dbReference>
<keyword evidence="13 14" id="KW-0472">Membrane</keyword>
<comment type="subcellular location">
    <subcellularLocation>
        <location evidence="2">Cell inner membrane</location>
        <topology evidence="2">Multi-pass membrane protein</topology>
    </subcellularLocation>
</comment>
<keyword evidence="7" id="KW-0762">Sugar transport</keyword>
<dbReference type="PROSITE" id="PS51099">
    <property type="entry name" value="PTS_EIIB_TYPE_2"/>
    <property type="match status" value="1"/>
</dbReference>
<evidence type="ECO:0000256" key="1">
    <source>
        <dbReference type="ARBA" id="ARBA00001401"/>
    </source>
</evidence>
<dbReference type="GeneID" id="63962867"/>
<evidence type="ECO:0000256" key="10">
    <source>
        <dbReference type="ARBA" id="ARBA00022692"/>
    </source>
</evidence>
<evidence type="ECO:0000256" key="2">
    <source>
        <dbReference type="ARBA" id="ARBA00004429"/>
    </source>
</evidence>
<dbReference type="InterPro" id="IPR050864">
    <property type="entry name" value="Bacterial_PTS_Sugar_Transport"/>
</dbReference>
<dbReference type="SUPFAM" id="SSF52794">
    <property type="entry name" value="PTS system IIB component-like"/>
    <property type="match status" value="1"/>
</dbReference>
<keyword evidence="5" id="KW-1003">Cell membrane</keyword>
<dbReference type="Pfam" id="PF02378">
    <property type="entry name" value="PTS_EIIC"/>
    <property type="match status" value="1"/>
</dbReference>
<evidence type="ECO:0000256" key="6">
    <source>
        <dbReference type="ARBA" id="ARBA00022553"/>
    </source>
</evidence>
<dbReference type="GO" id="GO:0016301">
    <property type="term" value="F:kinase activity"/>
    <property type="evidence" value="ECO:0007669"/>
    <property type="project" value="UniProtKB-KW"/>
</dbReference>
<dbReference type="GO" id="GO:0009401">
    <property type="term" value="P:phosphoenolpyruvate-dependent sugar phosphotransferase system"/>
    <property type="evidence" value="ECO:0007669"/>
    <property type="project" value="UniProtKB-KW"/>
</dbReference>
<feature type="domain" description="PTS EIIC type-2" evidence="16">
    <location>
        <begin position="127"/>
        <end position="455"/>
    </location>
</feature>
<keyword evidence="6" id="KW-0597">Phosphoprotein</keyword>
<dbReference type="EC" id="2.7.1.202" evidence="3"/>
<dbReference type="InterPro" id="IPR003352">
    <property type="entry name" value="PTS_EIIC"/>
</dbReference>
<dbReference type="PANTHER" id="PTHR30505">
    <property type="entry name" value="FRUCTOSE-LIKE PERMEASE"/>
    <property type="match status" value="1"/>
</dbReference>
<protein>
    <recommendedName>
        <fullName evidence="3">protein-N(pi)-phosphohistidine--D-fructose phosphotransferase</fullName>
        <ecNumber evidence="3">2.7.1.202</ecNumber>
    </recommendedName>
</protein>
<evidence type="ECO:0000256" key="7">
    <source>
        <dbReference type="ARBA" id="ARBA00022597"/>
    </source>
</evidence>
<dbReference type="InterPro" id="IPR003501">
    <property type="entry name" value="PTS_EIIB_2/3"/>
</dbReference>
<proteinExistence type="predicted"/>
<dbReference type="NCBIfam" id="TIGR00829">
    <property type="entry name" value="FRU"/>
    <property type="match status" value="1"/>
</dbReference>
<evidence type="ECO:0000256" key="5">
    <source>
        <dbReference type="ARBA" id="ARBA00022475"/>
    </source>
</evidence>
<dbReference type="InterPro" id="IPR036095">
    <property type="entry name" value="PTS_EIIB-like_sf"/>
</dbReference>
<dbReference type="GO" id="GO:0005886">
    <property type="term" value="C:plasma membrane"/>
    <property type="evidence" value="ECO:0007669"/>
    <property type="project" value="UniProtKB-SubCell"/>
</dbReference>
<feature type="transmembrane region" description="Helical" evidence="14">
    <location>
        <begin position="300"/>
        <end position="317"/>
    </location>
</feature>
<evidence type="ECO:0000313" key="18">
    <source>
        <dbReference type="Proteomes" id="UP000001803"/>
    </source>
</evidence>
<feature type="transmembrane region" description="Helical" evidence="14">
    <location>
        <begin position="435"/>
        <end position="455"/>
    </location>
</feature>
<evidence type="ECO:0000256" key="14">
    <source>
        <dbReference type="SAM" id="Phobius"/>
    </source>
</evidence>
<organism evidence="17 18">
    <name type="scientific">Brachyspira hyodysenteriae (strain ATCC 49526 / WA1)</name>
    <dbReference type="NCBI Taxonomy" id="565034"/>
    <lineage>
        <taxon>Bacteria</taxon>
        <taxon>Pseudomonadati</taxon>
        <taxon>Spirochaetota</taxon>
        <taxon>Spirochaetia</taxon>
        <taxon>Brachyspirales</taxon>
        <taxon>Brachyspiraceae</taxon>
        <taxon>Brachyspira</taxon>
    </lineage>
</organism>
<keyword evidence="10 14" id="KW-0812">Transmembrane</keyword>
<evidence type="ECO:0000313" key="17">
    <source>
        <dbReference type="EMBL" id="ACN84235.1"/>
    </source>
</evidence>
<dbReference type="InterPro" id="IPR013011">
    <property type="entry name" value="PTS_EIIB_2"/>
</dbReference>
<keyword evidence="9" id="KW-0598">Phosphotransferase system</keyword>
<comment type="catalytic activity">
    <reaction evidence="1">
        <text>D-fructose(out) + N(pros)-phospho-L-histidyl-[protein] = D-fructose 1-phosphate(in) + L-histidyl-[protein]</text>
        <dbReference type="Rhea" id="RHEA:49252"/>
        <dbReference type="Rhea" id="RHEA-COMP:9745"/>
        <dbReference type="Rhea" id="RHEA-COMP:9746"/>
        <dbReference type="ChEBI" id="CHEBI:29979"/>
        <dbReference type="ChEBI" id="CHEBI:37721"/>
        <dbReference type="ChEBI" id="CHEBI:58674"/>
        <dbReference type="ChEBI" id="CHEBI:64837"/>
        <dbReference type="EC" id="2.7.1.202"/>
    </reaction>
</comment>
<keyword evidence="8" id="KW-0808">Transferase</keyword>
<keyword evidence="4" id="KW-0813">Transport</keyword>
<evidence type="ECO:0000259" key="15">
    <source>
        <dbReference type="PROSITE" id="PS51099"/>
    </source>
</evidence>
<gene>
    <name evidence="17" type="primary">fruA</name>
    <name evidence="17" type="ordered locus">BHWA1_01770</name>
</gene>
<evidence type="ECO:0000256" key="3">
    <source>
        <dbReference type="ARBA" id="ARBA00012799"/>
    </source>
</evidence>
<evidence type="ECO:0000256" key="12">
    <source>
        <dbReference type="ARBA" id="ARBA00022989"/>
    </source>
</evidence>
<dbReference type="Pfam" id="PF02302">
    <property type="entry name" value="PTS_IIB"/>
    <property type="match status" value="1"/>
</dbReference>
<evidence type="ECO:0000256" key="9">
    <source>
        <dbReference type="ARBA" id="ARBA00022683"/>
    </source>
</evidence>
<keyword evidence="11" id="KW-0418">Kinase</keyword>
<evidence type="ECO:0000259" key="16">
    <source>
        <dbReference type="PROSITE" id="PS51104"/>
    </source>
</evidence>
<evidence type="ECO:0000256" key="4">
    <source>
        <dbReference type="ARBA" id="ARBA00022448"/>
    </source>
</evidence>
<keyword evidence="12 14" id="KW-1133">Transmembrane helix</keyword>
<keyword evidence="18" id="KW-1185">Reference proteome</keyword>
<feature type="transmembrane region" description="Helical" evidence="14">
    <location>
        <begin position="337"/>
        <end position="361"/>
    </location>
</feature>
<dbReference type="AlphaFoldDB" id="A0A3B6V9R6"/>
<dbReference type="Proteomes" id="UP000001803">
    <property type="component" value="Chromosome"/>
</dbReference>
<dbReference type="RefSeq" id="WP_012671275.1">
    <property type="nucleotide sequence ID" value="NC_012225.1"/>
</dbReference>
<dbReference type="InterPro" id="IPR006327">
    <property type="entry name" value="PTS_IIC_fruc"/>
</dbReference>
<feature type="domain" description="PTS EIIB type-2" evidence="15">
    <location>
        <begin position="1"/>
        <end position="99"/>
    </location>
</feature>
<reference evidence="17 18" key="1">
    <citation type="journal article" date="2009" name="PLoS ONE">
        <title>Genome sequence of the pathogenic intestinal spirochete Brachyspira hyodysenteriae reveals adaptations to its lifestyle in the porcine large intestine.</title>
        <authorList>
            <person name="Bellgard M.I."/>
            <person name="Wanchanthuek P."/>
            <person name="La T."/>
            <person name="Ryan K."/>
            <person name="Moolhuijzen P."/>
            <person name="Albertyn Z."/>
            <person name="Shaban B."/>
            <person name="Motro Y."/>
            <person name="Dunn D.S."/>
            <person name="Schibeci D."/>
            <person name="Hunter A."/>
            <person name="Barrero R."/>
            <person name="Phillips N.D."/>
            <person name="Hampson D.J."/>
        </authorList>
    </citation>
    <scope>NUCLEOTIDE SEQUENCE [LARGE SCALE GENOMIC DNA]</scope>
    <source>
        <strain evidence="18">ATCC 49526 / WA1</strain>
    </source>
</reference>